<accession>A0A917TJ80</accession>
<keyword evidence="4" id="KW-1185">Reference proteome</keyword>
<dbReference type="Proteomes" id="UP000642070">
    <property type="component" value="Unassembled WGS sequence"/>
</dbReference>
<feature type="compositionally biased region" description="Low complexity" evidence="1">
    <location>
        <begin position="27"/>
        <end position="49"/>
    </location>
</feature>
<reference evidence="3" key="1">
    <citation type="journal article" date="2014" name="Int. J. Syst. Evol. Microbiol.">
        <title>Complete genome sequence of Corynebacterium casei LMG S-19264T (=DSM 44701T), isolated from a smear-ripened cheese.</title>
        <authorList>
            <consortium name="US DOE Joint Genome Institute (JGI-PGF)"/>
            <person name="Walter F."/>
            <person name="Albersmeier A."/>
            <person name="Kalinowski J."/>
            <person name="Ruckert C."/>
        </authorList>
    </citation>
    <scope>NUCLEOTIDE SEQUENCE</scope>
    <source>
        <strain evidence="3">JCM 19831</strain>
    </source>
</reference>
<dbReference type="Gene3D" id="3.40.50.150">
    <property type="entry name" value="Vaccinia Virus protein VP39"/>
    <property type="match status" value="1"/>
</dbReference>
<proteinExistence type="predicted"/>
<evidence type="ECO:0000259" key="2">
    <source>
        <dbReference type="Pfam" id="PF13649"/>
    </source>
</evidence>
<dbReference type="Pfam" id="PF13649">
    <property type="entry name" value="Methyltransf_25"/>
    <property type="match status" value="1"/>
</dbReference>
<sequence length="275" mass="29141">MPDRRTTVRASLISAFHDDLFATEPTEPSAPNKPSAPNEPNEPNEPAKSTEGLRGGSTEGPLGGPAALGGAGGVDPAWRLAGWGSAALQRIRFDALLRATAFAGGTVLDWGCGPGDLYFHLTKLDLPFTYVGTDIDPRMVELASSRGVPDVRLVDLDFRPERTYDYVLASGIFQFQDPDDPLYFLPILEAMYDNSARAAAATFLSAHRRAADKAPDELYVDAATIARIAAAITDRWVVDHAYHPDAGDLTVGLRAAGGTAAAVRASGSAPSPPRP</sequence>
<evidence type="ECO:0000256" key="1">
    <source>
        <dbReference type="SAM" id="MobiDB-lite"/>
    </source>
</evidence>
<dbReference type="EMBL" id="BMPI01000011">
    <property type="protein sequence ID" value="GGM25192.1"/>
    <property type="molecule type" value="Genomic_DNA"/>
</dbReference>
<feature type="domain" description="Methyltransferase" evidence="2">
    <location>
        <begin position="107"/>
        <end position="180"/>
    </location>
</feature>
<comment type="caution">
    <text evidence="3">The sequence shown here is derived from an EMBL/GenBank/DDBJ whole genome shotgun (WGS) entry which is preliminary data.</text>
</comment>
<evidence type="ECO:0000313" key="3">
    <source>
        <dbReference type="EMBL" id="GGM25192.1"/>
    </source>
</evidence>
<protein>
    <recommendedName>
        <fullName evidence="2">Methyltransferase domain-containing protein</fullName>
    </recommendedName>
</protein>
<feature type="compositionally biased region" description="Gly residues" evidence="1">
    <location>
        <begin position="53"/>
        <end position="69"/>
    </location>
</feature>
<dbReference type="InterPro" id="IPR029063">
    <property type="entry name" value="SAM-dependent_MTases_sf"/>
</dbReference>
<dbReference type="CDD" id="cd02440">
    <property type="entry name" value="AdoMet_MTases"/>
    <property type="match status" value="1"/>
</dbReference>
<feature type="region of interest" description="Disordered" evidence="1">
    <location>
        <begin position="15"/>
        <end position="69"/>
    </location>
</feature>
<gene>
    <name evidence="3" type="ORF">GCM10007977_027910</name>
</gene>
<dbReference type="AlphaFoldDB" id="A0A917TJ80"/>
<dbReference type="InterPro" id="IPR041698">
    <property type="entry name" value="Methyltransf_25"/>
</dbReference>
<evidence type="ECO:0000313" key="4">
    <source>
        <dbReference type="Proteomes" id="UP000642070"/>
    </source>
</evidence>
<dbReference type="SUPFAM" id="SSF53335">
    <property type="entry name" value="S-adenosyl-L-methionine-dependent methyltransferases"/>
    <property type="match status" value="1"/>
</dbReference>
<name>A0A917TJ80_9ACTN</name>
<dbReference type="RefSeq" id="WP_190250208.1">
    <property type="nucleotide sequence ID" value="NZ_BMPI01000011.1"/>
</dbReference>
<reference evidence="3" key="2">
    <citation type="submission" date="2020-09" db="EMBL/GenBank/DDBJ databases">
        <authorList>
            <person name="Sun Q."/>
            <person name="Ohkuma M."/>
        </authorList>
    </citation>
    <scope>NUCLEOTIDE SEQUENCE</scope>
    <source>
        <strain evidence="3">JCM 19831</strain>
    </source>
</reference>
<organism evidence="3 4">
    <name type="scientific">Dactylosporangium sucinum</name>
    <dbReference type="NCBI Taxonomy" id="1424081"/>
    <lineage>
        <taxon>Bacteria</taxon>
        <taxon>Bacillati</taxon>
        <taxon>Actinomycetota</taxon>
        <taxon>Actinomycetes</taxon>
        <taxon>Micromonosporales</taxon>
        <taxon>Micromonosporaceae</taxon>
        <taxon>Dactylosporangium</taxon>
    </lineage>
</organism>